<protein>
    <submittedName>
        <fullName evidence="3">Uncharacterized protein</fullName>
    </submittedName>
</protein>
<accession>A0A5C2SQS3</accession>
<reference evidence="3" key="1">
    <citation type="journal article" date="2018" name="Genome Biol. Evol.">
        <title>Genomics and development of Lentinus tigrinus, a white-rot wood-decaying mushroom with dimorphic fruiting bodies.</title>
        <authorList>
            <person name="Wu B."/>
            <person name="Xu Z."/>
            <person name="Knudson A."/>
            <person name="Carlson A."/>
            <person name="Chen N."/>
            <person name="Kovaka S."/>
            <person name="LaButti K."/>
            <person name="Lipzen A."/>
            <person name="Pennachio C."/>
            <person name="Riley R."/>
            <person name="Schakwitz W."/>
            <person name="Umezawa K."/>
            <person name="Ohm R.A."/>
            <person name="Grigoriev I.V."/>
            <person name="Nagy L.G."/>
            <person name="Gibbons J."/>
            <person name="Hibbett D."/>
        </authorList>
    </citation>
    <scope>NUCLEOTIDE SEQUENCE [LARGE SCALE GENOMIC DNA]</scope>
    <source>
        <strain evidence="3">ALCF2SS1-6</strain>
    </source>
</reference>
<sequence>MTRSFIHQVIPQLKAAARTRMVLARPWVRRQPAVSAVPPDGPWKDPQLPLNYYWVGLGLFCAGGCLTVYLLPAPPADSTNVLAVTAKVALEAYKGLSNEIGSGPGVKSVKPGTAKAPQTQTKNTKAETVQPNQQAEEPLRKAAGLLLKRKHKGGRKRRRLRFRK</sequence>
<keyword evidence="4" id="KW-1185">Reference proteome</keyword>
<dbReference type="AlphaFoldDB" id="A0A5C2SQS3"/>
<evidence type="ECO:0000313" key="4">
    <source>
        <dbReference type="Proteomes" id="UP000313359"/>
    </source>
</evidence>
<keyword evidence="2" id="KW-0812">Transmembrane</keyword>
<evidence type="ECO:0000256" key="2">
    <source>
        <dbReference type="SAM" id="Phobius"/>
    </source>
</evidence>
<dbReference type="EMBL" id="ML122255">
    <property type="protein sequence ID" value="RPD63826.1"/>
    <property type="molecule type" value="Genomic_DNA"/>
</dbReference>
<proteinExistence type="predicted"/>
<dbReference type="Proteomes" id="UP000313359">
    <property type="component" value="Unassembled WGS sequence"/>
</dbReference>
<organism evidence="3 4">
    <name type="scientific">Lentinus tigrinus ALCF2SS1-6</name>
    <dbReference type="NCBI Taxonomy" id="1328759"/>
    <lineage>
        <taxon>Eukaryota</taxon>
        <taxon>Fungi</taxon>
        <taxon>Dikarya</taxon>
        <taxon>Basidiomycota</taxon>
        <taxon>Agaricomycotina</taxon>
        <taxon>Agaricomycetes</taxon>
        <taxon>Polyporales</taxon>
        <taxon>Polyporaceae</taxon>
        <taxon>Lentinus</taxon>
    </lineage>
</organism>
<feature type="region of interest" description="Disordered" evidence="1">
    <location>
        <begin position="101"/>
        <end position="137"/>
    </location>
</feature>
<keyword evidence="2" id="KW-0472">Membrane</keyword>
<name>A0A5C2SQS3_9APHY</name>
<feature type="transmembrane region" description="Helical" evidence="2">
    <location>
        <begin position="52"/>
        <end position="71"/>
    </location>
</feature>
<evidence type="ECO:0000256" key="1">
    <source>
        <dbReference type="SAM" id="MobiDB-lite"/>
    </source>
</evidence>
<evidence type="ECO:0000313" key="3">
    <source>
        <dbReference type="EMBL" id="RPD63826.1"/>
    </source>
</evidence>
<feature type="compositionally biased region" description="Polar residues" evidence="1">
    <location>
        <begin position="116"/>
        <end position="135"/>
    </location>
</feature>
<gene>
    <name evidence="3" type="ORF">L227DRAFT_650817</name>
</gene>
<keyword evidence="2" id="KW-1133">Transmembrane helix</keyword>